<dbReference type="EMBL" id="UZAU01000091">
    <property type="status" value="NOT_ANNOTATED_CDS"/>
    <property type="molecule type" value="Genomic_DNA"/>
</dbReference>
<reference evidence="1" key="2">
    <citation type="submission" date="2021-03" db="UniProtKB">
        <authorList>
            <consortium name="EnsemblPlants"/>
        </authorList>
    </citation>
    <scope>IDENTIFICATION</scope>
</reference>
<dbReference type="Proteomes" id="UP000596661">
    <property type="component" value="Chromosome 2"/>
</dbReference>
<evidence type="ECO:0000313" key="2">
    <source>
        <dbReference type="Proteomes" id="UP000596661"/>
    </source>
</evidence>
<dbReference type="AlphaFoldDB" id="A0A803NV87"/>
<evidence type="ECO:0000313" key="1">
    <source>
        <dbReference type="EnsemblPlants" id="cds.evm.model.02.182"/>
    </source>
</evidence>
<dbReference type="EnsemblPlants" id="evm.model.02.182">
    <property type="protein sequence ID" value="cds.evm.model.02.182"/>
    <property type="gene ID" value="evm.TU.02.182"/>
</dbReference>
<protein>
    <submittedName>
        <fullName evidence="1">Uncharacterized protein</fullName>
    </submittedName>
</protein>
<sequence>MPGHFVSLWKSLITIQGSSLPHSNVKETDDVFWMINLGILTNALWFSRNLRVLTLYLLIDSALSHSRSKLIISLLDRSPFSLLSLLLMNLAIFWKVTHYLSWKVSALTFVSVSFSMSPNLSVEIMTLSHPLSQLPLPTPPWPFLQSLPPIMVTSVITHTDKGKGITINEPSSIPVATTAGVKRPFTRQHAQENESDQLECSRFREPLSISLSFPVGEATPTCFIFCDGNQALGSPRNAYQD</sequence>
<accession>A0A803NV87</accession>
<proteinExistence type="predicted"/>
<name>A0A803NV87_CANSA</name>
<organism evidence="1 2">
    <name type="scientific">Cannabis sativa</name>
    <name type="common">Hemp</name>
    <name type="synonym">Marijuana</name>
    <dbReference type="NCBI Taxonomy" id="3483"/>
    <lineage>
        <taxon>Eukaryota</taxon>
        <taxon>Viridiplantae</taxon>
        <taxon>Streptophyta</taxon>
        <taxon>Embryophyta</taxon>
        <taxon>Tracheophyta</taxon>
        <taxon>Spermatophyta</taxon>
        <taxon>Magnoliopsida</taxon>
        <taxon>eudicotyledons</taxon>
        <taxon>Gunneridae</taxon>
        <taxon>Pentapetalae</taxon>
        <taxon>rosids</taxon>
        <taxon>fabids</taxon>
        <taxon>Rosales</taxon>
        <taxon>Cannabaceae</taxon>
        <taxon>Cannabis</taxon>
    </lineage>
</organism>
<keyword evidence="2" id="KW-1185">Reference proteome</keyword>
<reference evidence="1" key="1">
    <citation type="submission" date="2018-11" db="EMBL/GenBank/DDBJ databases">
        <authorList>
            <person name="Grassa J C."/>
        </authorList>
    </citation>
    <scope>NUCLEOTIDE SEQUENCE [LARGE SCALE GENOMIC DNA]</scope>
</reference>
<dbReference type="Gramene" id="evm.model.02.182">
    <property type="protein sequence ID" value="cds.evm.model.02.182"/>
    <property type="gene ID" value="evm.TU.02.182"/>
</dbReference>